<sequence>MSIVTQDSSKTSYGSRLEVTDAIRKVMVIDGLTWKSLYEKLKPLINMDLSKEWIVSACLGQNSMPGVVAEMVTEILGLHITAIPWLMKAPIRAGYDISHDPLVCRLNEAINVYGETIKELVHEEFGDGIMSAIDFDLTIGKQIVNGVPRVSINMTGKYLEYKKF</sequence>
<protein>
    <submittedName>
        <fullName evidence="2">Cyanate hydratase</fullName>
    </submittedName>
</protein>
<evidence type="ECO:0000313" key="2">
    <source>
        <dbReference type="WBParaSite" id="RSKR_0000275300.1"/>
    </source>
</evidence>
<dbReference type="Proteomes" id="UP000095286">
    <property type="component" value="Unplaced"/>
</dbReference>
<evidence type="ECO:0000313" key="1">
    <source>
        <dbReference type="Proteomes" id="UP000095286"/>
    </source>
</evidence>
<organism evidence="1 2">
    <name type="scientific">Rhabditophanes sp. KR3021</name>
    <dbReference type="NCBI Taxonomy" id="114890"/>
    <lineage>
        <taxon>Eukaryota</taxon>
        <taxon>Metazoa</taxon>
        <taxon>Ecdysozoa</taxon>
        <taxon>Nematoda</taxon>
        <taxon>Chromadorea</taxon>
        <taxon>Rhabditida</taxon>
        <taxon>Tylenchina</taxon>
        <taxon>Panagrolaimomorpha</taxon>
        <taxon>Strongyloidoidea</taxon>
        <taxon>Alloionematidae</taxon>
        <taxon>Rhabditophanes</taxon>
    </lineage>
</organism>
<reference evidence="2" key="1">
    <citation type="submission" date="2016-11" db="UniProtKB">
        <authorList>
            <consortium name="WormBaseParasite"/>
        </authorList>
    </citation>
    <scope>IDENTIFICATION</scope>
    <source>
        <strain evidence="2">KR3021</strain>
    </source>
</reference>
<name>A0AC35TNI7_9BILA</name>
<accession>A0AC35TNI7</accession>
<dbReference type="WBParaSite" id="RSKR_0000275300.1">
    <property type="protein sequence ID" value="RSKR_0000275300.1"/>
    <property type="gene ID" value="RSKR_0000275300"/>
</dbReference>
<proteinExistence type="predicted"/>